<comment type="caution">
    <text evidence="3">The sequence shown here is derived from an EMBL/GenBank/DDBJ whole genome shotgun (WGS) entry which is preliminary data.</text>
</comment>
<dbReference type="InterPro" id="IPR050564">
    <property type="entry name" value="F420-G6PD/mer"/>
</dbReference>
<dbReference type="InterPro" id="IPR036661">
    <property type="entry name" value="Luciferase-like_sf"/>
</dbReference>
<accession>A0A7W9KB54</accession>
<feature type="domain" description="Luciferase-like" evidence="2">
    <location>
        <begin position="27"/>
        <end position="245"/>
    </location>
</feature>
<dbReference type="Pfam" id="PF00296">
    <property type="entry name" value="Bac_luciferase"/>
    <property type="match status" value="1"/>
</dbReference>
<evidence type="ECO:0000313" key="3">
    <source>
        <dbReference type="EMBL" id="MBB5889349.1"/>
    </source>
</evidence>
<organism evidence="3 4">
    <name type="scientific">Kutzneria kofuensis</name>
    <dbReference type="NCBI Taxonomy" id="103725"/>
    <lineage>
        <taxon>Bacteria</taxon>
        <taxon>Bacillati</taxon>
        <taxon>Actinomycetota</taxon>
        <taxon>Actinomycetes</taxon>
        <taxon>Pseudonocardiales</taxon>
        <taxon>Pseudonocardiaceae</taxon>
        <taxon>Kutzneria</taxon>
    </lineage>
</organism>
<dbReference type="AlphaFoldDB" id="A0A7W9KB54"/>
<dbReference type="PANTHER" id="PTHR43244">
    <property type="match status" value="1"/>
</dbReference>
<evidence type="ECO:0000313" key="4">
    <source>
        <dbReference type="Proteomes" id="UP000585638"/>
    </source>
</evidence>
<reference evidence="3 4" key="1">
    <citation type="submission" date="2020-08" db="EMBL/GenBank/DDBJ databases">
        <title>Sequencing the genomes of 1000 actinobacteria strains.</title>
        <authorList>
            <person name="Klenk H.-P."/>
        </authorList>
    </citation>
    <scope>NUCLEOTIDE SEQUENCE [LARGE SCALE GENOMIC DNA]</scope>
    <source>
        <strain evidence="3 4">DSM 43851</strain>
    </source>
</reference>
<dbReference type="Gene3D" id="3.20.20.30">
    <property type="entry name" value="Luciferase-like domain"/>
    <property type="match status" value="1"/>
</dbReference>
<dbReference type="InterPro" id="IPR011251">
    <property type="entry name" value="Luciferase-like_dom"/>
</dbReference>
<evidence type="ECO:0000259" key="2">
    <source>
        <dbReference type="Pfam" id="PF00296"/>
    </source>
</evidence>
<keyword evidence="4" id="KW-1185">Reference proteome</keyword>
<sequence>MCKSRREDADMGVLSSGKTLGMGVLKVRLGVGLRPGGGAAEFPKIVDELEAEGVDSLWLSEVVYGGNVDPMIGMAHALARTTKLKVGTGVSVLPGRHPVLVAKQLATLAGLAPKRVLPVFGLRPARRDEWNLFPVPEGRRAAVFDESLRLLRLLLTEDNVSFDGEFFQVDGVSLAERPARPLDIWVGGSAPAALRRVGRLADGWLGSFVTPEQAKLHVETIKAAAAEAGREVEEDHYGLSLAVAPDGIPPALAKAAADRAPGVDPADLVAGSWDDARRLLDGYLDAGLSKFVLRPAGSTSWDEFLAKFLPLAEALHN</sequence>
<dbReference type="Proteomes" id="UP000585638">
    <property type="component" value="Unassembled WGS sequence"/>
</dbReference>
<dbReference type="NCBIfam" id="TIGR03854">
    <property type="entry name" value="F420_MSMEG_3544"/>
    <property type="match status" value="1"/>
</dbReference>
<evidence type="ECO:0000256" key="1">
    <source>
        <dbReference type="ARBA" id="ARBA00023002"/>
    </source>
</evidence>
<name>A0A7W9KB54_9PSEU</name>
<gene>
    <name evidence="3" type="ORF">BJ998_000545</name>
</gene>
<dbReference type="GO" id="GO:0016705">
    <property type="term" value="F:oxidoreductase activity, acting on paired donors, with incorporation or reduction of molecular oxygen"/>
    <property type="evidence" value="ECO:0007669"/>
    <property type="project" value="InterPro"/>
</dbReference>
<dbReference type="InterPro" id="IPR022402">
    <property type="entry name" value="F420_OxRdatse_MSMEG3544_pred"/>
</dbReference>
<proteinExistence type="predicted"/>
<keyword evidence="1" id="KW-0560">Oxidoreductase</keyword>
<dbReference type="EMBL" id="JACHIR010000001">
    <property type="protein sequence ID" value="MBB5889349.1"/>
    <property type="molecule type" value="Genomic_DNA"/>
</dbReference>
<protein>
    <submittedName>
        <fullName evidence="3">Putative F420-dependent oxidoreductase</fullName>
    </submittedName>
</protein>
<dbReference type="SUPFAM" id="SSF51679">
    <property type="entry name" value="Bacterial luciferase-like"/>
    <property type="match status" value="1"/>
</dbReference>
<dbReference type="PANTHER" id="PTHR43244:SF1">
    <property type="entry name" value="5,10-METHYLENETETRAHYDROMETHANOPTERIN REDUCTASE"/>
    <property type="match status" value="1"/>
</dbReference>